<sequence length="114" mass="12455">MNMQKIQAKINAGICGFITMVEAQSSDEQMVQLKIISPCETIQMLNEFIPEVDAYTEIGQGFKGMIHQAVQKTLKGCCSGCIVPSGIYKVMQVVTHLALPASATIEFKTEEGKL</sequence>
<reference evidence="1 2" key="1">
    <citation type="journal article" date="2021" name="Nat. Commun.">
        <title>Isolation of a member of the candidate phylum Atribacteria reveals a unique cell membrane structure.</title>
        <authorList>
            <person name="Taiki K."/>
            <person name="Nobu M.K."/>
            <person name="Kusada H."/>
            <person name="Meng X.-Y."/>
            <person name="Hosoki N."/>
            <person name="Uematsu K."/>
            <person name="Yoshioka H."/>
            <person name="Kamagata Y."/>
            <person name="Tamaki H."/>
        </authorList>
    </citation>
    <scope>NUCLEOTIDE SEQUENCE [LARGE SCALE GENOMIC DNA]</scope>
    <source>
        <strain evidence="1 2">RT761</strain>
    </source>
</reference>
<evidence type="ECO:0000313" key="1">
    <source>
        <dbReference type="EMBL" id="QPM66853.1"/>
    </source>
</evidence>
<gene>
    <name evidence="1" type="ORF">RT761_00039</name>
</gene>
<dbReference type="AlphaFoldDB" id="A0A7T1AJ38"/>
<accession>A0A7T1AJ38</accession>
<dbReference type="KEGG" id="alam:RT761_00039"/>
<dbReference type="InterPro" id="IPR054227">
    <property type="entry name" value="DUF6951"/>
</dbReference>
<proteinExistence type="predicted"/>
<dbReference type="EMBL" id="CP065383">
    <property type="protein sequence ID" value="QPM66853.1"/>
    <property type="molecule type" value="Genomic_DNA"/>
</dbReference>
<protein>
    <submittedName>
        <fullName evidence="1">Uncharacterized protein</fullName>
    </submittedName>
</protein>
<name>A0A7T1AJ38_ATRLM</name>
<dbReference type="Pfam" id="PF22263">
    <property type="entry name" value="DUF6951"/>
    <property type="match status" value="1"/>
</dbReference>
<dbReference type="Proteomes" id="UP000594463">
    <property type="component" value="Chromosome"/>
</dbReference>
<organism evidence="1 2">
    <name type="scientific">Atribacter laminatus</name>
    <dbReference type="NCBI Taxonomy" id="2847778"/>
    <lineage>
        <taxon>Bacteria</taxon>
        <taxon>Pseudomonadati</taxon>
        <taxon>Atribacterota</taxon>
        <taxon>Atribacteria</taxon>
        <taxon>Atribacterales</taxon>
        <taxon>Atribacteraceae</taxon>
        <taxon>Atribacter</taxon>
    </lineage>
</organism>
<evidence type="ECO:0000313" key="2">
    <source>
        <dbReference type="Proteomes" id="UP000594463"/>
    </source>
</evidence>
<keyword evidence="2" id="KW-1185">Reference proteome</keyword>